<dbReference type="AlphaFoldDB" id="W0V6M0"/>
<dbReference type="Proteomes" id="UP000027604">
    <property type="component" value="Chromosome I"/>
</dbReference>
<sequence length="43" mass="4954">MLGALNNPADESENQITILIYIKNYQYFFPLHRAGLDDIINIT</sequence>
<gene>
    <name evidence="1" type="ORF">GJA_2288</name>
</gene>
<dbReference type="HOGENOM" id="CLU_3234695_0_0_4"/>
<proteinExistence type="predicted"/>
<evidence type="ECO:0000313" key="2">
    <source>
        <dbReference type="Proteomes" id="UP000027604"/>
    </source>
</evidence>
<dbReference type="EMBL" id="HG322949">
    <property type="protein sequence ID" value="CDG82922.1"/>
    <property type="molecule type" value="Genomic_DNA"/>
</dbReference>
<name>W0V6M0_9BURK</name>
<dbReference type="STRING" id="1349767.GJA_2288"/>
<keyword evidence="2" id="KW-1185">Reference proteome</keyword>
<accession>W0V6M0</accession>
<organism evidence="1 2">
    <name type="scientific">Janthinobacterium agaricidamnosum NBRC 102515 = DSM 9628</name>
    <dbReference type="NCBI Taxonomy" id="1349767"/>
    <lineage>
        <taxon>Bacteria</taxon>
        <taxon>Pseudomonadati</taxon>
        <taxon>Pseudomonadota</taxon>
        <taxon>Betaproteobacteria</taxon>
        <taxon>Burkholderiales</taxon>
        <taxon>Oxalobacteraceae</taxon>
        <taxon>Janthinobacterium</taxon>
    </lineage>
</organism>
<dbReference type="KEGG" id="jag:GJA_2288"/>
<evidence type="ECO:0000313" key="1">
    <source>
        <dbReference type="EMBL" id="CDG82922.1"/>
    </source>
</evidence>
<reference evidence="1 2" key="1">
    <citation type="journal article" date="2015" name="Genome Announc.">
        <title>Genome Sequence of Mushroom Soft-Rot Pathogen Janthinobacterium agaricidamnosum.</title>
        <authorList>
            <person name="Graupner K."/>
            <person name="Lackner G."/>
            <person name="Hertweck C."/>
        </authorList>
    </citation>
    <scope>NUCLEOTIDE SEQUENCE [LARGE SCALE GENOMIC DNA]</scope>
    <source>
        <strain evidence="2">NBRC 102515 / DSM 9628</strain>
    </source>
</reference>
<dbReference type="PATRIC" id="fig|1349767.4.peg.4034"/>
<protein>
    <submittedName>
        <fullName evidence="1">Uncharacterized protein</fullName>
    </submittedName>
</protein>